<keyword evidence="3" id="KW-1185">Reference proteome</keyword>
<protein>
    <submittedName>
        <fullName evidence="2">DUF983 domain-containing protein</fullName>
    </submittedName>
</protein>
<keyword evidence="1" id="KW-1133">Transmembrane helix</keyword>
<evidence type="ECO:0000256" key="1">
    <source>
        <dbReference type="SAM" id="Phobius"/>
    </source>
</evidence>
<evidence type="ECO:0000313" key="2">
    <source>
        <dbReference type="EMBL" id="MBW0143775.1"/>
    </source>
</evidence>
<dbReference type="EMBL" id="JAHVAH010000001">
    <property type="protein sequence ID" value="MBW0143775.1"/>
    <property type="molecule type" value="Genomic_DNA"/>
</dbReference>
<dbReference type="Pfam" id="PF06170">
    <property type="entry name" value="DUF983"/>
    <property type="match status" value="1"/>
</dbReference>
<dbReference type="Proteomes" id="UP000698028">
    <property type="component" value="Unassembled WGS sequence"/>
</dbReference>
<feature type="transmembrane region" description="Helical" evidence="1">
    <location>
        <begin position="81"/>
        <end position="102"/>
    </location>
</feature>
<keyword evidence="1" id="KW-0812">Transmembrane</keyword>
<sequence length="122" mass="13016">MTNGGGGPTLAAASFSGLCPRCGERTLFDGVAKLSDRCRACDLDFEKFNVGDGPAAFLILILGAMIAVGAIWVELAFAPPFAAHIVWLPILVGLTLLGLRWGKAALLVQEYRTDAREGRLRK</sequence>
<accession>A0ABS6V2I5</accession>
<dbReference type="InterPro" id="IPR009325">
    <property type="entry name" value="DUF983"/>
</dbReference>
<feature type="transmembrane region" description="Helical" evidence="1">
    <location>
        <begin position="55"/>
        <end position="75"/>
    </location>
</feature>
<evidence type="ECO:0000313" key="3">
    <source>
        <dbReference type="Proteomes" id="UP000698028"/>
    </source>
</evidence>
<reference evidence="2 3" key="1">
    <citation type="submission" date="2021-07" db="EMBL/GenBank/DDBJ databases">
        <title>The draft genome sequence of Sphingomicrobium sp. B8.</title>
        <authorList>
            <person name="Mu L."/>
        </authorList>
    </citation>
    <scope>NUCLEOTIDE SEQUENCE [LARGE SCALE GENOMIC DNA]</scope>
    <source>
        <strain evidence="2 3">B8</strain>
    </source>
</reference>
<gene>
    <name evidence="2" type="ORF">KTQ36_00490</name>
</gene>
<name>A0ABS6V2I5_9SPHN</name>
<keyword evidence="1" id="KW-0472">Membrane</keyword>
<organism evidence="2 3">
    <name type="scientific">Sphingomicrobium clamense</name>
    <dbReference type="NCBI Taxonomy" id="2851013"/>
    <lineage>
        <taxon>Bacteria</taxon>
        <taxon>Pseudomonadati</taxon>
        <taxon>Pseudomonadota</taxon>
        <taxon>Alphaproteobacteria</taxon>
        <taxon>Sphingomonadales</taxon>
        <taxon>Sphingomonadaceae</taxon>
        <taxon>Sphingomicrobium</taxon>
    </lineage>
</organism>
<comment type="caution">
    <text evidence="2">The sequence shown here is derived from an EMBL/GenBank/DDBJ whole genome shotgun (WGS) entry which is preliminary data.</text>
</comment>
<proteinExistence type="predicted"/>